<accession>A0ABV9YEW2</accession>
<dbReference type="InterPro" id="IPR029068">
    <property type="entry name" value="Glyas_Bleomycin-R_OHBP_Dase"/>
</dbReference>
<sequence>MSVSTVTHLNFLGQAREALEFYRSVFGGQVMIATYADFGMPAEVPGAGDVVWGQVVAENGFTVMAYDVPARHRTDRPAPVTRREQGTTITDQPFFVSVRGESVDEVEVLWKGLAEGATVVEQFGPAPWAPAFGMLTDRFGVTWILDVAASY</sequence>
<feature type="domain" description="Glyoxalase/fosfomycin resistance/dioxygenase" evidence="1">
    <location>
        <begin position="13"/>
        <end position="143"/>
    </location>
</feature>
<organism evidence="2 3">
    <name type="scientific">Actinomycetospora atypica</name>
    <dbReference type="NCBI Taxonomy" id="1290095"/>
    <lineage>
        <taxon>Bacteria</taxon>
        <taxon>Bacillati</taxon>
        <taxon>Actinomycetota</taxon>
        <taxon>Actinomycetes</taxon>
        <taxon>Pseudonocardiales</taxon>
        <taxon>Pseudonocardiaceae</taxon>
        <taxon>Actinomycetospora</taxon>
    </lineage>
</organism>
<dbReference type="InterPro" id="IPR028973">
    <property type="entry name" value="PhnB-like"/>
</dbReference>
<dbReference type="RefSeq" id="WP_378034508.1">
    <property type="nucleotide sequence ID" value="NZ_JBHSIV010000002.1"/>
</dbReference>
<dbReference type="Pfam" id="PF00903">
    <property type="entry name" value="Glyoxalase"/>
    <property type="match status" value="1"/>
</dbReference>
<protein>
    <submittedName>
        <fullName evidence="2">VOC family protein</fullName>
    </submittedName>
</protein>
<dbReference type="Gene3D" id="3.10.180.10">
    <property type="entry name" value="2,3-Dihydroxybiphenyl 1,2-Dioxygenase, domain 1"/>
    <property type="match status" value="1"/>
</dbReference>
<evidence type="ECO:0000313" key="3">
    <source>
        <dbReference type="Proteomes" id="UP001595947"/>
    </source>
</evidence>
<comment type="caution">
    <text evidence="2">The sequence shown here is derived from an EMBL/GenBank/DDBJ whole genome shotgun (WGS) entry which is preliminary data.</text>
</comment>
<dbReference type="EMBL" id="JBHSIV010000002">
    <property type="protein sequence ID" value="MFC5061156.1"/>
    <property type="molecule type" value="Genomic_DNA"/>
</dbReference>
<dbReference type="PANTHER" id="PTHR33990">
    <property type="entry name" value="PROTEIN YJDN-RELATED"/>
    <property type="match status" value="1"/>
</dbReference>
<dbReference type="Proteomes" id="UP001595947">
    <property type="component" value="Unassembled WGS sequence"/>
</dbReference>
<evidence type="ECO:0000259" key="1">
    <source>
        <dbReference type="Pfam" id="PF00903"/>
    </source>
</evidence>
<proteinExistence type="predicted"/>
<dbReference type="CDD" id="cd06588">
    <property type="entry name" value="PhnB_like"/>
    <property type="match status" value="1"/>
</dbReference>
<evidence type="ECO:0000313" key="2">
    <source>
        <dbReference type="EMBL" id="MFC5061156.1"/>
    </source>
</evidence>
<keyword evidence="3" id="KW-1185">Reference proteome</keyword>
<name>A0ABV9YEW2_9PSEU</name>
<dbReference type="InterPro" id="IPR004360">
    <property type="entry name" value="Glyas_Fos-R_dOase_dom"/>
</dbReference>
<reference evidence="3" key="1">
    <citation type="journal article" date="2019" name="Int. J. Syst. Evol. Microbiol.">
        <title>The Global Catalogue of Microorganisms (GCM) 10K type strain sequencing project: providing services to taxonomists for standard genome sequencing and annotation.</title>
        <authorList>
            <consortium name="The Broad Institute Genomics Platform"/>
            <consortium name="The Broad Institute Genome Sequencing Center for Infectious Disease"/>
            <person name="Wu L."/>
            <person name="Ma J."/>
        </authorList>
    </citation>
    <scope>NUCLEOTIDE SEQUENCE [LARGE SCALE GENOMIC DNA]</scope>
    <source>
        <strain evidence="3">CGMCC 4.7093</strain>
    </source>
</reference>
<dbReference type="SUPFAM" id="SSF54593">
    <property type="entry name" value="Glyoxalase/Bleomycin resistance protein/Dihydroxybiphenyl dioxygenase"/>
    <property type="match status" value="1"/>
</dbReference>
<dbReference type="PANTHER" id="PTHR33990:SF1">
    <property type="entry name" value="PROTEIN YJDN"/>
    <property type="match status" value="1"/>
</dbReference>
<gene>
    <name evidence="2" type="ORF">ACFPBZ_02985</name>
</gene>